<protein>
    <recommendedName>
        <fullName evidence="3">WG repeat-containing protein</fullName>
    </recommendedName>
</protein>
<evidence type="ECO:0000313" key="1">
    <source>
        <dbReference type="EMBL" id="MBJ2174830.1"/>
    </source>
</evidence>
<evidence type="ECO:0008006" key="3">
    <source>
        <dbReference type="Google" id="ProtNLM"/>
    </source>
</evidence>
<gene>
    <name evidence="1" type="ORF">JBL43_11320</name>
</gene>
<dbReference type="Proteomes" id="UP000623301">
    <property type="component" value="Unassembled WGS sequence"/>
</dbReference>
<dbReference type="RefSeq" id="WP_198841551.1">
    <property type="nucleotide sequence ID" value="NZ_JAEHFJ010000005.1"/>
</dbReference>
<sequence>MKKYIYITTLLLFSISCKPQNRDLQEAEIELEEKIKSAESLLNFMDSNIVFAPADQVQDDSLKIYFQEASGLKDTLEIKKAINKYLDSLYLREDLQYPSNYITFDYYDGKFGNIIGYSSYYYDNEKENPVFLLKKVVFKDKTVLVTNDTLKRLTKSSSNIGVRLKQSKPVEKLEVEVNYQYPVVEKFNLGKDNTKLTFPEGEIILKNIEKNKVTLIMPKSIEERLVVIDALYKDGRVMQKHGMSGGTLPSKETLSFLKTVMGIQKNALKKLKNNEFKDKAELETFIKKNIPAEPLETEPYYTATYRYSGNVSSINIFISKQQNILGKKNLVVQKSYLSKRKDQFGYFISTDSITKKDGLVGIDGKWKIQPNFNELSSLNYYYYGGYLNGSYQLYLLDLSKNNLTPVSYSLFESDLYHNTLVIVERKSLRGVVDAKTGKVIIPIEHKYIWAEKDLFKVKNQSNKVEYFDKNGKQVSP</sequence>
<organism evidence="1 2">
    <name type="scientific">Aureibaculum flavum</name>
    <dbReference type="NCBI Taxonomy" id="2795986"/>
    <lineage>
        <taxon>Bacteria</taxon>
        <taxon>Pseudomonadati</taxon>
        <taxon>Bacteroidota</taxon>
        <taxon>Flavobacteriia</taxon>
        <taxon>Flavobacteriales</taxon>
        <taxon>Flavobacteriaceae</taxon>
        <taxon>Aureibaculum</taxon>
    </lineage>
</organism>
<name>A0ABS0WS74_9FLAO</name>
<reference evidence="1 2" key="1">
    <citation type="submission" date="2020-12" db="EMBL/GenBank/DDBJ databases">
        <title>Aureibaculum luteum sp. nov. and Aureibaculum flavum sp. nov., novel members of the family Flavobacteriaceae isolated from Antarctic intertidal sediments.</title>
        <authorList>
            <person name="He X."/>
            <person name="Zhang X."/>
        </authorList>
    </citation>
    <scope>NUCLEOTIDE SEQUENCE [LARGE SCALE GENOMIC DNA]</scope>
    <source>
        <strain evidence="1 2">A20</strain>
    </source>
</reference>
<evidence type="ECO:0000313" key="2">
    <source>
        <dbReference type="Proteomes" id="UP000623301"/>
    </source>
</evidence>
<proteinExistence type="predicted"/>
<accession>A0ABS0WS74</accession>
<comment type="caution">
    <text evidence="1">The sequence shown here is derived from an EMBL/GenBank/DDBJ whole genome shotgun (WGS) entry which is preliminary data.</text>
</comment>
<dbReference type="EMBL" id="JAEHFJ010000005">
    <property type="protein sequence ID" value="MBJ2174830.1"/>
    <property type="molecule type" value="Genomic_DNA"/>
</dbReference>
<dbReference type="PROSITE" id="PS51257">
    <property type="entry name" value="PROKAR_LIPOPROTEIN"/>
    <property type="match status" value="1"/>
</dbReference>
<keyword evidence="2" id="KW-1185">Reference proteome</keyword>